<keyword evidence="3" id="KW-1185">Reference proteome</keyword>
<name>A0ABP5PPD7_9ACTN</name>
<dbReference type="InterPro" id="IPR001173">
    <property type="entry name" value="Glyco_trans_2-like"/>
</dbReference>
<evidence type="ECO:0000313" key="2">
    <source>
        <dbReference type="EMBL" id="GAA2212660.1"/>
    </source>
</evidence>
<reference evidence="3" key="1">
    <citation type="journal article" date="2019" name="Int. J. Syst. Evol. Microbiol.">
        <title>The Global Catalogue of Microorganisms (GCM) 10K type strain sequencing project: providing services to taxonomists for standard genome sequencing and annotation.</title>
        <authorList>
            <consortium name="The Broad Institute Genomics Platform"/>
            <consortium name="The Broad Institute Genome Sequencing Center for Infectious Disease"/>
            <person name="Wu L."/>
            <person name="Ma J."/>
        </authorList>
    </citation>
    <scope>NUCLEOTIDE SEQUENCE [LARGE SCALE GENOMIC DNA]</scope>
    <source>
        <strain evidence="3">JCM 16114</strain>
    </source>
</reference>
<evidence type="ECO:0000259" key="1">
    <source>
        <dbReference type="Pfam" id="PF00535"/>
    </source>
</evidence>
<dbReference type="Pfam" id="PF00535">
    <property type="entry name" value="Glycos_transf_2"/>
    <property type="match status" value="1"/>
</dbReference>
<dbReference type="PANTHER" id="PTHR43179:SF7">
    <property type="entry name" value="RHAMNOSYLTRANSFERASE WBBL"/>
    <property type="match status" value="1"/>
</dbReference>
<protein>
    <submittedName>
        <fullName evidence="2">Glycosyltransferase family 2 protein</fullName>
    </submittedName>
</protein>
<accession>A0ABP5PPD7</accession>
<comment type="caution">
    <text evidence="2">The sequence shown here is derived from an EMBL/GenBank/DDBJ whole genome shotgun (WGS) entry which is preliminary data.</text>
</comment>
<dbReference type="EMBL" id="BAAAQX010000028">
    <property type="protein sequence ID" value="GAA2212660.1"/>
    <property type="molecule type" value="Genomic_DNA"/>
</dbReference>
<sequence length="300" mass="31435">MRRAAVVIVTYNSAEVLPGCLESLPGGASGVELAGVVVADNASKDDSVAIAEKAGATVVQVGRNAGYAAAINAGIAALDLDRLHGVYVLNPDCRLRPGAIVPLLDALEVPGRGIAVPYMVNPDGTLQPSLRRMPTVGRAVVEAVVGGGLAGRIGKLGELVTDPRDYAEPGAFAWATGAAMLLSPRVIREVGPWDESFLLYSEETDFCLRAADLGYATWYEPASVIEHIGGDSGVNPMLAAMLVVNKVRLYRRRHGPLSGTAYYLAVLAGESVRALAGRRTSRASVAALVRPSLRLTVLPQ</sequence>
<dbReference type="Gene3D" id="3.90.550.10">
    <property type="entry name" value="Spore Coat Polysaccharide Biosynthesis Protein SpsA, Chain A"/>
    <property type="match status" value="1"/>
</dbReference>
<dbReference type="SUPFAM" id="SSF53448">
    <property type="entry name" value="Nucleotide-diphospho-sugar transferases"/>
    <property type="match status" value="1"/>
</dbReference>
<evidence type="ECO:0000313" key="3">
    <source>
        <dbReference type="Proteomes" id="UP001499843"/>
    </source>
</evidence>
<dbReference type="PANTHER" id="PTHR43179">
    <property type="entry name" value="RHAMNOSYLTRANSFERASE WBBL"/>
    <property type="match status" value="1"/>
</dbReference>
<proteinExistence type="predicted"/>
<organism evidence="2 3">
    <name type="scientific">Nonomuraea monospora</name>
    <dbReference type="NCBI Taxonomy" id="568818"/>
    <lineage>
        <taxon>Bacteria</taxon>
        <taxon>Bacillati</taxon>
        <taxon>Actinomycetota</taxon>
        <taxon>Actinomycetes</taxon>
        <taxon>Streptosporangiales</taxon>
        <taxon>Streptosporangiaceae</taxon>
        <taxon>Nonomuraea</taxon>
    </lineage>
</organism>
<dbReference type="InterPro" id="IPR029044">
    <property type="entry name" value="Nucleotide-diphossugar_trans"/>
</dbReference>
<gene>
    <name evidence="2" type="ORF">GCM10009850_081220</name>
</gene>
<dbReference type="Proteomes" id="UP001499843">
    <property type="component" value="Unassembled WGS sequence"/>
</dbReference>
<dbReference type="RefSeq" id="WP_344487373.1">
    <property type="nucleotide sequence ID" value="NZ_BAAAQX010000028.1"/>
</dbReference>
<feature type="domain" description="Glycosyltransferase 2-like" evidence="1">
    <location>
        <begin position="6"/>
        <end position="117"/>
    </location>
</feature>